<feature type="domain" description="PH" evidence="2">
    <location>
        <begin position="18"/>
        <end position="121"/>
    </location>
</feature>
<feature type="compositionally biased region" description="Low complexity" evidence="1">
    <location>
        <begin position="497"/>
        <end position="506"/>
    </location>
</feature>
<dbReference type="SMART" id="SM00233">
    <property type="entry name" value="PH"/>
    <property type="match status" value="1"/>
</dbReference>
<evidence type="ECO:0000313" key="4">
    <source>
        <dbReference type="Proteomes" id="UP000261340"/>
    </source>
</evidence>
<dbReference type="PANTHER" id="PTHR15871">
    <property type="entry name" value="PH DOMAIN-CONTAINING PROTEIN"/>
    <property type="match status" value="1"/>
</dbReference>
<dbReference type="GeneTree" id="ENSGT00530000063760"/>
<dbReference type="Gene3D" id="2.30.29.30">
    <property type="entry name" value="Pleckstrin-homology domain (PH domain)/Phosphotyrosine-binding domain (PTB)"/>
    <property type="match status" value="1"/>
</dbReference>
<protein>
    <submittedName>
        <fullName evidence="3">Pleckstrin homology domain containing, family O member 2</fullName>
    </submittedName>
</protein>
<feature type="compositionally biased region" description="Basic residues" evidence="1">
    <location>
        <begin position="144"/>
        <end position="159"/>
    </location>
</feature>
<dbReference type="OMA" id="MPPIKEA"/>
<dbReference type="InterPro" id="IPR043448">
    <property type="entry name" value="PKHO1/2"/>
</dbReference>
<feature type="region of interest" description="Disordered" evidence="1">
    <location>
        <begin position="138"/>
        <end position="532"/>
    </location>
</feature>
<keyword evidence="4" id="KW-1185">Reference proteome</keyword>
<feature type="compositionally biased region" description="Polar residues" evidence="1">
    <location>
        <begin position="219"/>
        <end position="229"/>
    </location>
</feature>
<dbReference type="STRING" id="61819.ENSACIP00000002332"/>
<sequence length="599" mass="65462">SEETDIKGGARWPVTGAGEAKAGWLKKAPGRLLASYKDRYIHVEKTEIVVYENEELQNCVERLDLENYDKCHELKSPFTKKQRLILIRSPKSGNKVHDVKFQAQTAEEKEAWIKALSDGINRAKNKVFDEVKVDQGSNLEHVTRSRPKGNRNRRPPTRIHMKEVCAPKPPASTLNEAKPCASPAEETTDETKPEKLSEMSSDASKKAAPPPMPPNKPSTCSWTSNLADASQSKPHPPTPPSKEKKPSHPTLEPGRQVEGLSNEDNENEDSSVNKTSETTMEIDETVQLISTEALPCVRDDSTEETVNSNKKVMSDSGPQTPTESPRKSPSPLAKFKKKPDGLAESDIQHTESHSAMSHPKEGADYTTSTSSVQSEDALPKSEDPSVIVSMNDSATDNLTSGPLLHQLSGEKKKKDEKSVDSGQHSDDESDASGSQDTLVASNGVPRGSHDALDVLDTSEHNIQSSVISKPTQVKPKVFHRMKVEPTIPLKPTTKVRSASTADLLSDSDADIQLKESGRPGAGSAGSPNDDVLNLETEVALEMEKTSKLLSKVSQDQGGSVEEGVPRDLLAEAMEKLKKAEHVLREVKKLKLTKNVRKSW</sequence>
<dbReference type="PANTHER" id="PTHR15871:SF2">
    <property type="entry name" value="PLECKSTRIN HOMOLOGY DOMAIN-CONTAINING FAMILY O MEMBER 2"/>
    <property type="match status" value="1"/>
</dbReference>
<dbReference type="Ensembl" id="ENSACIT00000002421.1">
    <property type="protein sequence ID" value="ENSACIP00000002332.1"/>
    <property type="gene ID" value="ENSACIG00000001890.1"/>
</dbReference>
<dbReference type="InterPro" id="IPR001849">
    <property type="entry name" value="PH_domain"/>
</dbReference>
<proteinExistence type="predicted"/>
<dbReference type="PROSITE" id="PS50003">
    <property type="entry name" value="PH_DOMAIN"/>
    <property type="match status" value="1"/>
</dbReference>
<name>A0A3Q0QVW7_AMPCI</name>
<dbReference type="AlphaFoldDB" id="A0A3Q0QVW7"/>
<feature type="compositionally biased region" description="Polar residues" evidence="1">
    <location>
        <begin position="304"/>
        <end position="323"/>
    </location>
</feature>
<feature type="compositionally biased region" description="Polar residues" evidence="1">
    <location>
        <begin position="460"/>
        <end position="471"/>
    </location>
</feature>
<evidence type="ECO:0000259" key="2">
    <source>
        <dbReference type="PROSITE" id="PS50003"/>
    </source>
</evidence>
<reference evidence="3" key="2">
    <citation type="submission" date="2025-09" db="UniProtKB">
        <authorList>
            <consortium name="Ensembl"/>
        </authorList>
    </citation>
    <scope>IDENTIFICATION</scope>
</reference>
<feature type="compositionally biased region" description="Polar residues" evidence="1">
    <location>
        <begin position="365"/>
        <end position="374"/>
    </location>
</feature>
<reference evidence="3" key="1">
    <citation type="submission" date="2025-08" db="UniProtKB">
        <authorList>
            <consortium name="Ensembl"/>
        </authorList>
    </citation>
    <scope>IDENTIFICATION</scope>
</reference>
<dbReference type="Pfam" id="PF00169">
    <property type="entry name" value="PH"/>
    <property type="match status" value="1"/>
</dbReference>
<feature type="compositionally biased region" description="Polar residues" evidence="1">
    <location>
        <begin position="431"/>
        <end position="440"/>
    </location>
</feature>
<dbReference type="SUPFAM" id="SSF50729">
    <property type="entry name" value="PH domain-like"/>
    <property type="match status" value="1"/>
</dbReference>
<dbReference type="GO" id="GO:0071888">
    <property type="term" value="P:macrophage apoptotic process"/>
    <property type="evidence" value="ECO:0007669"/>
    <property type="project" value="TreeGrafter"/>
</dbReference>
<dbReference type="InterPro" id="IPR011993">
    <property type="entry name" value="PH-like_dom_sf"/>
</dbReference>
<evidence type="ECO:0000313" key="3">
    <source>
        <dbReference type="Ensembl" id="ENSACIP00000002332.1"/>
    </source>
</evidence>
<feature type="compositionally biased region" description="Basic and acidic residues" evidence="1">
    <location>
        <begin position="338"/>
        <end position="363"/>
    </location>
</feature>
<evidence type="ECO:0000256" key="1">
    <source>
        <dbReference type="SAM" id="MobiDB-lite"/>
    </source>
</evidence>
<accession>A0A3Q0QVW7</accession>
<feature type="compositionally biased region" description="Basic and acidic residues" evidence="1">
    <location>
        <begin position="408"/>
        <end position="426"/>
    </location>
</feature>
<organism evidence="3 4">
    <name type="scientific">Amphilophus citrinellus</name>
    <name type="common">Midas cichlid</name>
    <name type="synonym">Cichlasoma citrinellum</name>
    <dbReference type="NCBI Taxonomy" id="61819"/>
    <lineage>
        <taxon>Eukaryota</taxon>
        <taxon>Metazoa</taxon>
        <taxon>Chordata</taxon>
        <taxon>Craniata</taxon>
        <taxon>Vertebrata</taxon>
        <taxon>Euteleostomi</taxon>
        <taxon>Actinopterygii</taxon>
        <taxon>Neopterygii</taxon>
        <taxon>Teleostei</taxon>
        <taxon>Neoteleostei</taxon>
        <taxon>Acanthomorphata</taxon>
        <taxon>Ovalentaria</taxon>
        <taxon>Cichlomorphae</taxon>
        <taxon>Cichliformes</taxon>
        <taxon>Cichlidae</taxon>
        <taxon>New World cichlids</taxon>
        <taxon>Cichlasomatinae</taxon>
        <taxon>Heroini</taxon>
        <taxon>Amphilophus</taxon>
    </lineage>
</organism>
<dbReference type="Proteomes" id="UP000261340">
    <property type="component" value="Unplaced"/>
</dbReference>
<feature type="compositionally biased region" description="Polar residues" evidence="1">
    <location>
        <begin position="388"/>
        <end position="400"/>
    </location>
</feature>